<keyword evidence="2" id="KW-1185">Reference proteome</keyword>
<accession>A0A9D4FRZ2</accession>
<evidence type="ECO:0000313" key="1">
    <source>
        <dbReference type="EMBL" id="KAH3801405.1"/>
    </source>
</evidence>
<comment type="caution">
    <text evidence="1">The sequence shown here is derived from an EMBL/GenBank/DDBJ whole genome shotgun (WGS) entry which is preliminary data.</text>
</comment>
<reference evidence="1" key="2">
    <citation type="submission" date="2020-11" db="EMBL/GenBank/DDBJ databases">
        <authorList>
            <person name="McCartney M.A."/>
            <person name="Auch B."/>
            <person name="Kono T."/>
            <person name="Mallez S."/>
            <person name="Becker A."/>
            <person name="Gohl D.M."/>
            <person name="Silverstein K.A.T."/>
            <person name="Koren S."/>
            <person name="Bechman K.B."/>
            <person name="Herman A."/>
            <person name="Abrahante J.E."/>
            <person name="Garbe J."/>
        </authorList>
    </citation>
    <scope>NUCLEOTIDE SEQUENCE</scope>
    <source>
        <strain evidence="1">Duluth1</strain>
        <tissue evidence="1">Whole animal</tissue>
    </source>
</reference>
<dbReference type="EMBL" id="JAIWYP010000007">
    <property type="protein sequence ID" value="KAH3801405.1"/>
    <property type="molecule type" value="Genomic_DNA"/>
</dbReference>
<proteinExistence type="predicted"/>
<sequence length="76" mass="9014">MRVFELSKVIFSDISDEDLTDIVKQTLEEFPKTGRRMLIAILHQKGLRVSIHEIKRSARYNDTDFETFYINMMKFG</sequence>
<reference evidence="1" key="1">
    <citation type="journal article" date="2019" name="bioRxiv">
        <title>The Genome of the Zebra Mussel, Dreissena polymorpha: A Resource for Invasive Species Research.</title>
        <authorList>
            <person name="McCartney M.A."/>
            <person name="Auch B."/>
            <person name="Kono T."/>
            <person name="Mallez S."/>
            <person name="Zhang Y."/>
            <person name="Obille A."/>
            <person name="Becker A."/>
            <person name="Abrahante J.E."/>
            <person name="Garbe J."/>
            <person name="Badalamenti J.P."/>
            <person name="Herman A."/>
            <person name="Mangelson H."/>
            <person name="Liachko I."/>
            <person name="Sullivan S."/>
            <person name="Sone E.D."/>
            <person name="Koren S."/>
            <person name="Silverstein K.A.T."/>
            <person name="Beckman K.B."/>
            <person name="Gohl D.M."/>
        </authorList>
    </citation>
    <scope>NUCLEOTIDE SEQUENCE</scope>
    <source>
        <strain evidence="1">Duluth1</strain>
        <tissue evidence="1">Whole animal</tissue>
    </source>
</reference>
<protein>
    <submittedName>
        <fullName evidence="1">Uncharacterized protein</fullName>
    </submittedName>
</protein>
<dbReference type="AlphaFoldDB" id="A0A9D4FRZ2"/>
<name>A0A9D4FRZ2_DREPO</name>
<gene>
    <name evidence="1" type="ORF">DPMN_155055</name>
</gene>
<organism evidence="1 2">
    <name type="scientific">Dreissena polymorpha</name>
    <name type="common">Zebra mussel</name>
    <name type="synonym">Mytilus polymorpha</name>
    <dbReference type="NCBI Taxonomy" id="45954"/>
    <lineage>
        <taxon>Eukaryota</taxon>
        <taxon>Metazoa</taxon>
        <taxon>Spiralia</taxon>
        <taxon>Lophotrochozoa</taxon>
        <taxon>Mollusca</taxon>
        <taxon>Bivalvia</taxon>
        <taxon>Autobranchia</taxon>
        <taxon>Heteroconchia</taxon>
        <taxon>Euheterodonta</taxon>
        <taxon>Imparidentia</taxon>
        <taxon>Neoheterodontei</taxon>
        <taxon>Myida</taxon>
        <taxon>Dreissenoidea</taxon>
        <taxon>Dreissenidae</taxon>
        <taxon>Dreissena</taxon>
    </lineage>
</organism>
<evidence type="ECO:0000313" key="2">
    <source>
        <dbReference type="Proteomes" id="UP000828390"/>
    </source>
</evidence>
<dbReference type="Proteomes" id="UP000828390">
    <property type="component" value="Unassembled WGS sequence"/>
</dbReference>